<evidence type="ECO:0000256" key="1">
    <source>
        <dbReference type="SAM" id="SignalP"/>
    </source>
</evidence>
<evidence type="ECO:0008006" key="4">
    <source>
        <dbReference type="Google" id="ProtNLM"/>
    </source>
</evidence>
<dbReference type="EMBL" id="CAQQ02196115">
    <property type="status" value="NOT_ANNOTATED_CDS"/>
    <property type="molecule type" value="Genomic_DNA"/>
</dbReference>
<dbReference type="OMA" id="CREMEFR"/>
<dbReference type="AlphaFoldDB" id="T1GFN6"/>
<reference evidence="2" key="2">
    <citation type="submission" date="2015-06" db="UniProtKB">
        <authorList>
            <consortium name="EnsemblMetazoa"/>
        </authorList>
    </citation>
    <scope>IDENTIFICATION</scope>
</reference>
<dbReference type="EMBL" id="CAQQ02196116">
    <property type="status" value="NOT_ANNOTATED_CDS"/>
    <property type="molecule type" value="Genomic_DNA"/>
</dbReference>
<feature type="chain" id="PRO_5004577304" description="Fibronectin type-III domain-containing protein" evidence="1">
    <location>
        <begin position="22"/>
        <end position="283"/>
    </location>
</feature>
<proteinExistence type="predicted"/>
<name>T1GFN6_MEGSC</name>
<accession>T1GFN6</accession>
<feature type="signal peptide" evidence="1">
    <location>
        <begin position="1"/>
        <end position="21"/>
    </location>
</feature>
<sequence>MKMLNLRLIFLKTLLCGLVFGQQQQHQQSQSSGTRDLFKCRQMCYQKFIQEWHQCMDYVDCKSMCITPPNINSYIPSEAFSILCWNNCDDNLGPFTLSVSSAFVQGNLVLTDIAWDQAITNQSKQCLVTWEVSGGGLMGNLLTDSSTVELSLWPNTVYNVEVTCKHKETGGMRRSLKLIVDTSKLIGNSVILHQPNIDINQISSSFPSTSTNDEDRRRILKDSSKDDFSSSYNPKIIQKYSKSQREEVRVNEIHRSKLTTTSSTLFSMEFTTETVILAMVVLS</sequence>
<keyword evidence="1" id="KW-0732">Signal</keyword>
<dbReference type="EMBL" id="CAQQ02196113">
    <property type="status" value="NOT_ANNOTATED_CDS"/>
    <property type="molecule type" value="Genomic_DNA"/>
</dbReference>
<dbReference type="EnsemblMetazoa" id="MESCA002181-RA">
    <property type="protein sequence ID" value="MESCA002181-PA"/>
    <property type="gene ID" value="MESCA002181"/>
</dbReference>
<evidence type="ECO:0000313" key="2">
    <source>
        <dbReference type="EnsemblMetazoa" id="MESCA002181-PA"/>
    </source>
</evidence>
<dbReference type="EMBL" id="CAQQ02196114">
    <property type="status" value="NOT_ANNOTATED_CDS"/>
    <property type="molecule type" value="Genomic_DNA"/>
</dbReference>
<reference evidence="3" key="1">
    <citation type="submission" date="2013-02" db="EMBL/GenBank/DDBJ databases">
        <authorList>
            <person name="Hughes D."/>
        </authorList>
    </citation>
    <scope>NUCLEOTIDE SEQUENCE</scope>
    <source>
        <strain>Durham</strain>
        <strain evidence="3">NC isolate 2 -- Noor lab</strain>
    </source>
</reference>
<protein>
    <recommendedName>
        <fullName evidence="4">Fibronectin type-III domain-containing protein</fullName>
    </recommendedName>
</protein>
<evidence type="ECO:0000313" key="3">
    <source>
        <dbReference type="Proteomes" id="UP000015102"/>
    </source>
</evidence>
<organism evidence="2 3">
    <name type="scientific">Megaselia scalaris</name>
    <name type="common">Humpbacked fly</name>
    <name type="synonym">Phora scalaris</name>
    <dbReference type="NCBI Taxonomy" id="36166"/>
    <lineage>
        <taxon>Eukaryota</taxon>
        <taxon>Metazoa</taxon>
        <taxon>Ecdysozoa</taxon>
        <taxon>Arthropoda</taxon>
        <taxon>Hexapoda</taxon>
        <taxon>Insecta</taxon>
        <taxon>Pterygota</taxon>
        <taxon>Neoptera</taxon>
        <taxon>Endopterygota</taxon>
        <taxon>Diptera</taxon>
        <taxon>Brachycera</taxon>
        <taxon>Muscomorpha</taxon>
        <taxon>Platypezoidea</taxon>
        <taxon>Phoridae</taxon>
        <taxon>Megaseliini</taxon>
        <taxon>Megaselia</taxon>
    </lineage>
</organism>
<keyword evidence="3" id="KW-1185">Reference proteome</keyword>
<dbReference type="Proteomes" id="UP000015102">
    <property type="component" value="Unassembled WGS sequence"/>
</dbReference>
<dbReference type="HOGENOM" id="CLU_984446_0_0_1"/>